<name>A0A1A9WIJ6_9MUSC</name>
<proteinExistence type="predicted"/>
<sequence>MKSYQYFYLIFFTSPRIKIEQQNNLLKSADASSDDEGWLYTSASTPAAQQQQKHSATTANDCLNSIHSRGSVINHNSSEITDGIQSSAVSSSTATAPAIAQTAVVISSSKVSAILGDDSDKENKEILSSSANLTKIHLALNTHNTTFSACTTSVIESSSSSSVASSSSSSNNSSVASSNDMLTEATTTSTSSKTNATQILNTFVTQRNEKMEGSYFNNNTSTSIENNIENCHSNNSNNNTASYKTVAQFVITNQKRNEHKHNYTNSSTITKTSLAANSHKSQRYETSTQLVHQHPLPTSQVTAATSSLSSAASSTTASVLATTYVDVTNGSLEKFS</sequence>
<protein>
    <submittedName>
        <fullName evidence="2">Uncharacterized protein</fullName>
    </submittedName>
</protein>
<feature type="region of interest" description="Disordered" evidence="1">
    <location>
        <begin position="161"/>
        <end position="193"/>
    </location>
</feature>
<accession>A0A1A9WIJ6</accession>
<dbReference type="EnsemblMetazoa" id="GBRI021050-RA">
    <property type="protein sequence ID" value="GBRI021050-PA"/>
    <property type="gene ID" value="GBRI021050"/>
</dbReference>
<organism evidence="2 3">
    <name type="scientific">Glossina brevipalpis</name>
    <dbReference type="NCBI Taxonomy" id="37001"/>
    <lineage>
        <taxon>Eukaryota</taxon>
        <taxon>Metazoa</taxon>
        <taxon>Ecdysozoa</taxon>
        <taxon>Arthropoda</taxon>
        <taxon>Hexapoda</taxon>
        <taxon>Insecta</taxon>
        <taxon>Pterygota</taxon>
        <taxon>Neoptera</taxon>
        <taxon>Endopterygota</taxon>
        <taxon>Diptera</taxon>
        <taxon>Brachycera</taxon>
        <taxon>Muscomorpha</taxon>
        <taxon>Hippoboscoidea</taxon>
        <taxon>Glossinidae</taxon>
        <taxon>Glossina</taxon>
    </lineage>
</organism>
<evidence type="ECO:0000313" key="2">
    <source>
        <dbReference type="EnsemblMetazoa" id="GBRI021050-PA"/>
    </source>
</evidence>
<dbReference type="AlphaFoldDB" id="A0A1A9WIJ6"/>
<evidence type="ECO:0000256" key="1">
    <source>
        <dbReference type="SAM" id="MobiDB-lite"/>
    </source>
</evidence>
<reference evidence="2" key="2">
    <citation type="submission" date="2020-05" db="UniProtKB">
        <authorList>
            <consortium name="EnsemblMetazoa"/>
        </authorList>
    </citation>
    <scope>IDENTIFICATION</scope>
    <source>
        <strain evidence="2">IAEA</strain>
    </source>
</reference>
<evidence type="ECO:0000313" key="3">
    <source>
        <dbReference type="Proteomes" id="UP000091820"/>
    </source>
</evidence>
<reference evidence="3" key="1">
    <citation type="submission" date="2014-03" db="EMBL/GenBank/DDBJ databases">
        <authorList>
            <person name="Aksoy S."/>
            <person name="Warren W."/>
            <person name="Wilson R.K."/>
        </authorList>
    </citation>
    <scope>NUCLEOTIDE SEQUENCE [LARGE SCALE GENOMIC DNA]</scope>
    <source>
        <strain evidence="3">IAEA</strain>
    </source>
</reference>
<dbReference type="Proteomes" id="UP000091820">
    <property type="component" value="Unassembled WGS sequence"/>
</dbReference>
<dbReference type="VEuPathDB" id="VectorBase:GBRI021050"/>
<keyword evidence="3" id="KW-1185">Reference proteome</keyword>